<evidence type="ECO:0000256" key="4">
    <source>
        <dbReference type="ARBA" id="ARBA00022801"/>
    </source>
</evidence>
<dbReference type="GO" id="GO:0004252">
    <property type="term" value="F:serine-type endopeptidase activity"/>
    <property type="evidence" value="ECO:0007669"/>
    <property type="project" value="InterPro"/>
</dbReference>
<dbReference type="OrthoDB" id="9813074at2"/>
<proteinExistence type="inferred from homology"/>
<keyword evidence="3 7" id="KW-0812">Transmembrane</keyword>
<dbReference type="Pfam" id="PF01694">
    <property type="entry name" value="Rhomboid"/>
    <property type="match status" value="1"/>
</dbReference>
<dbReference type="STRING" id="417373.GCA_001570685_00809"/>
<evidence type="ECO:0000313" key="9">
    <source>
        <dbReference type="EMBL" id="KRL95643.1"/>
    </source>
</evidence>
<dbReference type="EMBL" id="AZGC01000018">
    <property type="protein sequence ID" value="KRL95643.1"/>
    <property type="molecule type" value="Genomic_DNA"/>
</dbReference>
<comment type="subcellular location">
    <subcellularLocation>
        <location evidence="1">Membrane</location>
        <topology evidence="1">Multi-pass membrane protein</topology>
    </subcellularLocation>
</comment>
<dbReference type="InterPro" id="IPR050925">
    <property type="entry name" value="Rhomboid_protease_S54"/>
</dbReference>
<evidence type="ECO:0000256" key="3">
    <source>
        <dbReference type="ARBA" id="ARBA00022692"/>
    </source>
</evidence>
<gene>
    <name evidence="9" type="ORF">FC21_GL000747</name>
</gene>
<evidence type="ECO:0000313" key="10">
    <source>
        <dbReference type="Proteomes" id="UP000051084"/>
    </source>
</evidence>
<feature type="transmembrane region" description="Helical" evidence="7">
    <location>
        <begin position="201"/>
        <end position="219"/>
    </location>
</feature>
<evidence type="ECO:0000256" key="5">
    <source>
        <dbReference type="ARBA" id="ARBA00022989"/>
    </source>
</evidence>
<feature type="transmembrane region" description="Helical" evidence="7">
    <location>
        <begin position="115"/>
        <end position="136"/>
    </location>
</feature>
<dbReference type="RefSeq" id="WP_056995393.1">
    <property type="nucleotide sequence ID" value="NZ_AZGC01000018.1"/>
</dbReference>
<feature type="transmembrane region" description="Helical" evidence="7">
    <location>
        <begin position="91"/>
        <end position="109"/>
    </location>
</feature>
<dbReference type="SUPFAM" id="SSF144091">
    <property type="entry name" value="Rhomboid-like"/>
    <property type="match status" value="1"/>
</dbReference>
<dbReference type="InterPro" id="IPR022764">
    <property type="entry name" value="Peptidase_S54_rhomboid_dom"/>
</dbReference>
<accession>A0A0R1V0U4</accession>
<evidence type="ECO:0000256" key="2">
    <source>
        <dbReference type="ARBA" id="ARBA00009045"/>
    </source>
</evidence>
<feature type="transmembrane region" description="Helical" evidence="7">
    <location>
        <begin position="7"/>
        <end position="25"/>
    </location>
</feature>
<name>A0A0R1V0U4_9LACO</name>
<evidence type="ECO:0000256" key="6">
    <source>
        <dbReference type="ARBA" id="ARBA00023136"/>
    </source>
</evidence>
<evidence type="ECO:0000259" key="8">
    <source>
        <dbReference type="Pfam" id="PF01694"/>
    </source>
</evidence>
<dbReference type="GO" id="GO:0016020">
    <property type="term" value="C:membrane"/>
    <property type="evidence" value="ECO:0007669"/>
    <property type="project" value="UniProtKB-SubCell"/>
</dbReference>
<feature type="transmembrane region" description="Helical" evidence="7">
    <location>
        <begin position="171"/>
        <end position="189"/>
    </location>
</feature>
<sequence>MQKLWRQVPVTITLVGLMLIIYAGITLTGGSQNPYVLIHWGANYPPLLGQAQQWWRLLTAGFLHIGLTHLILNCLMLYYLGQQVETILGKWRFLSIFLISVIWGNLLSACISPHTIAAGASTGIFGLLGTFIFLGAERHNQLLLRQLAKQYSWLVVINLVFDFLVPGIDVWGHIGGLVAGFLATAFVESKNNLANHSIKRFLSGMILILAVMIMVRMVINYG</sequence>
<feature type="transmembrane region" description="Helical" evidence="7">
    <location>
        <begin position="54"/>
        <end position="79"/>
    </location>
</feature>
<keyword evidence="10" id="KW-1185">Reference proteome</keyword>
<dbReference type="PANTHER" id="PTHR43731:SF14">
    <property type="entry name" value="PRESENILIN-ASSOCIATED RHOMBOID-LIKE PROTEIN, MITOCHONDRIAL"/>
    <property type="match status" value="1"/>
</dbReference>
<dbReference type="PANTHER" id="PTHR43731">
    <property type="entry name" value="RHOMBOID PROTEASE"/>
    <property type="match status" value="1"/>
</dbReference>
<dbReference type="AlphaFoldDB" id="A0A0R1V0U4"/>
<feature type="domain" description="Peptidase S54 rhomboid" evidence="8">
    <location>
        <begin position="52"/>
        <end position="187"/>
    </location>
</feature>
<comment type="similarity">
    <text evidence="2">Belongs to the peptidase S54 family.</text>
</comment>
<comment type="caution">
    <text evidence="9">The sequence shown here is derived from an EMBL/GenBank/DDBJ whole genome shotgun (WGS) entry which is preliminary data.</text>
</comment>
<organism evidence="9 10">
    <name type="scientific">Limosilactobacillus equigenerosi DSM 18793 = JCM 14505</name>
    <dbReference type="NCBI Taxonomy" id="1423742"/>
    <lineage>
        <taxon>Bacteria</taxon>
        <taxon>Bacillati</taxon>
        <taxon>Bacillota</taxon>
        <taxon>Bacilli</taxon>
        <taxon>Lactobacillales</taxon>
        <taxon>Lactobacillaceae</taxon>
        <taxon>Limosilactobacillus</taxon>
    </lineage>
</organism>
<evidence type="ECO:0000256" key="7">
    <source>
        <dbReference type="SAM" id="Phobius"/>
    </source>
</evidence>
<reference evidence="9 10" key="1">
    <citation type="journal article" date="2015" name="Genome Announc.">
        <title>Expanding the biotechnology potential of lactobacilli through comparative genomics of 213 strains and associated genera.</title>
        <authorList>
            <person name="Sun Z."/>
            <person name="Harris H.M."/>
            <person name="McCann A."/>
            <person name="Guo C."/>
            <person name="Argimon S."/>
            <person name="Zhang W."/>
            <person name="Yang X."/>
            <person name="Jeffery I.B."/>
            <person name="Cooney J.C."/>
            <person name="Kagawa T.F."/>
            <person name="Liu W."/>
            <person name="Song Y."/>
            <person name="Salvetti E."/>
            <person name="Wrobel A."/>
            <person name="Rasinkangas P."/>
            <person name="Parkhill J."/>
            <person name="Rea M.C."/>
            <person name="O'Sullivan O."/>
            <person name="Ritari J."/>
            <person name="Douillard F.P."/>
            <person name="Paul Ross R."/>
            <person name="Yang R."/>
            <person name="Briner A.E."/>
            <person name="Felis G.E."/>
            <person name="de Vos W.M."/>
            <person name="Barrangou R."/>
            <person name="Klaenhammer T.R."/>
            <person name="Caufield P.W."/>
            <person name="Cui Y."/>
            <person name="Zhang H."/>
            <person name="O'Toole P.W."/>
        </authorList>
    </citation>
    <scope>NUCLEOTIDE SEQUENCE [LARGE SCALE GENOMIC DNA]</scope>
    <source>
        <strain evidence="9 10">DSM 18793</strain>
    </source>
</reference>
<dbReference type="Gene3D" id="1.20.1540.10">
    <property type="entry name" value="Rhomboid-like"/>
    <property type="match status" value="1"/>
</dbReference>
<dbReference type="InterPro" id="IPR035952">
    <property type="entry name" value="Rhomboid-like_sf"/>
</dbReference>
<dbReference type="Proteomes" id="UP000051084">
    <property type="component" value="Unassembled WGS sequence"/>
</dbReference>
<evidence type="ECO:0000256" key="1">
    <source>
        <dbReference type="ARBA" id="ARBA00004141"/>
    </source>
</evidence>
<dbReference type="PATRIC" id="fig|1423742.4.peg.776"/>
<keyword evidence="4" id="KW-0378">Hydrolase</keyword>
<protein>
    <submittedName>
        <fullName evidence="9">Rhomboid family protein</fullName>
    </submittedName>
</protein>
<keyword evidence="5 7" id="KW-1133">Transmembrane helix</keyword>
<keyword evidence="6 7" id="KW-0472">Membrane</keyword>